<evidence type="ECO:0000256" key="1">
    <source>
        <dbReference type="ARBA" id="ARBA00004651"/>
    </source>
</evidence>
<comment type="subcellular location">
    <subcellularLocation>
        <location evidence="1">Cell membrane</location>
        <topology evidence="1">Multi-pass membrane protein</topology>
    </subcellularLocation>
</comment>
<dbReference type="PANTHER" id="PTHR32322:SF18">
    <property type="entry name" value="S-ADENOSYLMETHIONINE_S-ADENOSYLHOMOCYSTEINE TRANSPORTER"/>
    <property type="match status" value="1"/>
</dbReference>
<evidence type="ECO:0000256" key="4">
    <source>
        <dbReference type="ARBA" id="ARBA00022989"/>
    </source>
</evidence>
<keyword evidence="5 6" id="KW-0472">Membrane</keyword>
<protein>
    <submittedName>
        <fullName evidence="8">S-adenosylmethionine/S-adenosylhomocysteine transporter</fullName>
    </submittedName>
</protein>
<feature type="transmembrane region" description="Helical" evidence="6">
    <location>
        <begin position="90"/>
        <end position="109"/>
    </location>
</feature>
<name>A0ABX8Z029_9BACT</name>
<evidence type="ECO:0000256" key="6">
    <source>
        <dbReference type="SAM" id="Phobius"/>
    </source>
</evidence>
<keyword evidence="9" id="KW-1185">Reference proteome</keyword>
<gene>
    <name evidence="8" type="ORF">RHAB15C_0000903</name>
</gene>
<feature type="transmembrane region" description="Helical" evidence="6">
    <location>
        <begin position="34"/>
        <end position="51"/>
    </location>
</feature>
<feature type="transmembrane region" description="Helical" evidence="6">
    <location>
        <begin position="277"/>
        <end position="294"/>
    </location>
</feature>
<evidence type="ECO:0000256" key="3">
    <source>
        <dbReference type="ARBA" id="ARBA00022692"/>
    </source>
</evidence>
<evidence type="ECO:0000256" key="5">
    <source>
        <dbReference type="ARBA" id="ARBA00023136"/>
    </source>
</evidence>
<evidence type="ECO:0000259" key="7">
    <source>
        <dbReference type="Pfam" id="PF00892"/>
    </source>
</evidence>
<organism evidence="8 9">
    <name type="scientific">Candidatus Rhabdochlamydia porcellionis</name>
    <dbReference type="NCBI Taxonomy" id="225148"/>
    <lineage>
        <taxon>Bacteria</taxon>
        <taxon>Pseudomonadati</taxon>
        <taxon>Chlamydiota</taxon>
        <taxon>Chlamydiia</taxon>
        <taxon>Parachlamydiales</taxon>
        <taxon>Candidatus Rhabdochlamydiaceae</taxon>
        <taxon>Candidatus Rhabdochlamydia</taxon>
    </lineage>
</organism>
<accession>A0ABX8Z029</accession>
<keyword evidence="4 6" id="KW-1133">Transmembrane helix</keyword>
<dbReference type="SUPFAM" id="SSF103481">
    <property type="entry name" value="Multidrug resistance efflux transporter EmrE"/>
    <property type="match status" value="2"/>
</dbReference>
<keyword evidence="3 6" id="KW-0812">Transmembrane</keyword>
<dbReference type="Pfam" id="PF00892">
    <property type="entry name" value="EamA"/>
    <property type="match status" value="2"/>
</dbReference>
<evidence type="ECO:0000313" key="8">
    <source>
        <dbReference type="EMBL" id="QZA59019.1"/>
    </source>
</evidence>
<dbReference type="RefSeq" id="WP_194845099.1">
    <property type="nucleotide sequence ID" value="NZ_CP075585.1"/>
</dbReference>
<feature type="domain" description="EamA" evidence="7">
    <location>
        <begin position="155"/>
        <end position="294"/>
    </location>
</feature>
<feature type="transmembrane region" description="Helical" evidence="6">
    <location>
        <begin position="63"/>
        <end position="84"/>
    </location>
</feature>
<dbReference type="InterPro" id="IPR050638">
    <property type="entry name" value="AA-Vitamin_Transporters"/>
</dbReference>
<evidence type="ECO:0000256" key="2">
    <source>
        <dbReference type="ARBA" id="ARBA00022475"/>
    </source>
</evidence>
<dbReference type="EMBL" id="CP075585">
    <property type="protein sequence ID" value="QZA59019.1"/>
    <property type="molecule type" value="Genomic_DNA"/>
</dbReference>
<keyword evidence="2" id="KW-1003">Cell membrane</keyword>
<feature type="transmembrane region" description="Helical" evidence="6">
    <location>
        <begin position="184"/>
        <end position="204"/>
    </location>
</feature>
<feature type="transmembrane region" description="Helical" evidence="6">
    <location>
        <begin position="150"/>
        <end position="172"/>
    </location>
</feature>
<sequence length="312" mass="34874">MSVFFVALMYAAWSSVFSLGKLVLEHSPPLFLTASRMLFAAVLILSFLLITKRSSLKLSLRQFVSILLLAFFSIYLTNTLEFWGLQYLSAAKTCFIYSLSPFFAALFSYIHFNEKMNPRKWLGLFIGFIGFIPVLFTQTGSEELLNAFSFFSWPTLAIMGAALSSVYGWVLLRLMVKEQEITPLVANGTSMLFGGLFALIHSYLIEPGAPFPIAPLHFTSFIKGVALITVISNLICYNLYGMFLKKYTATFLTFVGLLSPIFASLNAWIFLGETPSWVIFLSTSIVSIGLWIVYRAELKQGYIISSKAPASN</sequence>
<dbReference type="Proteomes" id="UP000822862">
    <property type="component" value="Chromosome"/>
</dbReference>
<reference evidence="8 9" key="1">
    <citation type="submission" date="2021-05" db="EMBL/GenBank/DDBJ databases">
        <title>Ecology and evolution of chlamydial symbionts of arthropods.</title>
        <authorList>
            <person name="Halter T."/>
            <person name="Sixt B.S."/>
            <person name="Toenshoff E.R."/>
            <person name="Koestlbacher S."/>
            <person name="Schulz F."/>
            <person name="Kostanjsek R."/>
            <person name="Collingro A."/>
            <person name="Hendrickx F."/>
            <person name="Horn M."/>
        </authorList>
    </citation>
    <scope>NUCLEOTIDE SEQUENCE [LARGE SCALE GENOMIC DNA]</scope>
    <source>
        <strain evidence="8 9">15C</strain>
    </source>
</reference>
<feature type="transmembrane region" description="Helical" evidence="6">
    <location>
        <begin position="247"/>
        <end position="271"/>
    </location>
</feature>
<dbReference type="PANTHER" id="PTHR32322">
    <property type="entry name" value="INNER MEMBRANE TRANSPORTER"/>
    <property type="match status" value="1"/>
</dbReference>
<dbReference type="InterPro" id="IPR037185">
    <property type="entry name" value="EmrE-like"/>
</dbReference>
<dbReference type="InterPro" id="IPR000620">
    <property type="entry name" value="EamA_dom"/>
</dbReference>
<evidence type="ECO:0000313" key="9">
    <source>
        <dbReference type="Proteomes" id="UP000822862"/>
    </source>
</evidence>
<feature type="transmembrane region" description="Helical" evidence="6">
    <location>
        <begin position="121"/>
        <end position="138"/>
    </location>
</feature>
<feature type="domain" description="EamA" evidence="7">
    <location>
        <begin position="3"/>
        <end position="132"/>
    </location>
</feature>
<proteinExistence type="predicted"/>
<feature type="transmembrane region" description="Helical" evidence="6">
    <location>
        <begin position="216"/>
        <end position="240"/>
    </location>
</feature>